<feature type="domain" description="DUF6089" evidence="2">
    <location>
        <begin position="3"/>
        <end position="225"/>
    </location>
</feature>
<dbReference type="InterPro" id="IPR045743">
    <property type="entry name" value="DUF6089"/>
</dbReference>
<feature type="signal peptide" evidence="1">
    <location>
        <begin position="1"/>
        <end position="19"/>
    </location>
</feature>
<sequence length="228" mass="25193">MRRLLFSLLALLAVTTLCAQDETEYRMEIGVGVGVVSYEGDFNGSIVSDMQPSGAIVARYVFNPYMGLKLSASYGKLKGSSADVETYLPDYAEAETPYEFSHTLWDASLVYEYNFWPYGTGRDYRGSKRLTPFVFAGLGATMVTGGEKNVFTANIPLGLGLKYKIGERLNLGVEWAMHFSLSDKLDGVEDPYGVKSTGIFKNTDCYSALMLSLTYSFSPKCANCNKDY</sequence>
<reference evidence="3" key="2">
    <citation type="submission" date="2021-04" db="EMBL/GenBank/DDBJ databases">
        <authorList>
            <person name="Gilroy R."/>
        </authorList>
    </citation>
    <scope>NUCLEOTIDE SEQUENCE</scope>
    <source>
        <strain evidence="3">ChiHecec3B27-8219</strain>
    </source>
</reference>
<dbReference type="EMBL" id="DXBE01000037">
    <property type="protein sequence ID" value="HIZ69189.1"/>
    <property type="molecule type" value="Genomic_DNA"/>
</dbReference>
<evidence type="ECO:0000313" key="4">
    <source>
        <dbReference type="Proteomes" id="UP000824055"/>
    </source>
</evidence>
<proteinExistence type="predicted"/>
<evidence type="ECO:0000259" key="2">
    <source>
        <dbReference type="Pfam" id="PF19573"/>
    </source>
</evidence>
<gene>
    <name evidence="3" type="ORF">H9966_04780</name>
</gene>
<dbReference type="Gene3D" id="2.40.160.20">
    <property type="match status" value="1"/>
</dbReference>
<keyword evidence="1" id="KW-0732">Signal</keyword>
<dbReference type="Proteomes" id="UP000824055">
    <property type="component" value="Unassembled WGS sequence"/>
</dbReference>
<dbReference type="SUPFAM" id="SSF56925">
    <property type="entry name" value="OMPA-like"/>
    <property type="match status" value="1"/>
</dbReference>
<protein>
    <submittedName>
        <fullName evidence="3">Porin family protein</fullName>
    </submittedName>
</protein>
<dbReference type="AlphaFoldDB" id="A0A9D2JX51"/>
<feature type="chain" id="PRO_5038735374" evidence="1">
    <location>
        <begin position="20"/>
        <end position="228"/>
    </location>
</feature>
<accession>A0A9D2JX51</accession>
<comment type="caution">
    <text evidence="3">The sequence shown here is derived from an EMBL/GenBank/DDBJ whole genome shotgun (WGS) entry which is preliminary data.</text>
</comment>
<reference evidence="3" key="1">
    <citation type="journal article" date="2021" name="PeerJ">
        <title>Extensive microbial diversity within the chicken gut microbiome revealed by metagenomics and culture.</title>
        <authorList>
            <person name="Gilroy R."/>
            <person name="Ravi A."/>
            <person name="Getino M."/>
            <person name="Pursley I."/>
            <person name="Horton D.L."/>
            <person name="Alikhan N.F."/>
            <person name="Baker D."/>
            <person name="Gharbi K."/>
            <person name="Hall N."/>
            <person name="Watson M."/>
            <person name="Adriaenssens E.M."/>
            <person name="Foster-Nyarko E."/>
            <person name="Jarju S."/>
            <person name="Secka A."/>
            <person name="Antonio M."/>
            <person name="Oren A."/>
            <person name="Chaudhuri R.R."/>
            <person name="La Ragione R."/>
            <person name="Hildebrand F."/>
            <person name="Pallen M.J."/>
        </authorList>
    </citation>
    <scope>NUCLEOTIDE SEQUENCE</scope>
    <source>
        <strain evidence="3">ChiHecec3B27-8219</strain>
    </source>
</reference>
<organism evidence="3 4">
    <name type="scientific">Candidatus Prevotella avicola</name>
    <dbReference type="NCBI Taxonomy" id="2838738"/>
    <lineage>
        <taxon>Bacteria</taxon>
        <taxon>Pseudomonadati</taxon>
        <taxon>Bacteroidota</taxon>
        <taxon>Bacteroidia</taxon>
        <taxon>Bacteroidales</taxon>
        <taxon>Prevotellaceae</taxon>
        <taxon>Prevotella</taxon>
    </lineage>
</organism>
<evidence type="ECO:0000256" key="1">
    <source>
        <dbReference type="SAM" id="SignalP"/>
    </source>
</evidence>
<dbReference type="Pfam" id="PF19573">
    <property type="entry name" value="DUF6089"/>
    <property type="match status" value="1"/>
</dbReference>
<name>A0A9D2JX51_9BACT</name>
<evidence type="ECO:0000313" key="3">
    <source>
        <dbReference type="EMBL" id="HIZ69189.1"/>
    </source>
</evidence>
<dbReference type="InterPro" id="IPR011250">
    <property type="entry name" value="OMP/PagP_B-barrel"/>
</dbReference>